<dbReference type="InterPro" id="IPR014756">
    <property type="entry name" value="Ig_E-set"/>
</dbReference>
<evidence type="ECO:0000313" key="6">
    <source>
        <dbReference type="EMBL" id="GLR11472.1"/>
    </source>
</evidence>
<gene>
    <name evidence="6" type="ORF">GCM10007907_02620</name>
</gene>
<accession>A0ABQ5YD22</accession>
<dbReference type="Gene3D" id="3.20.20.80">
    <property type="entry name" value="Glycosidases"/>
    <property type="match status" value="1"/>
</dbReference>
<organism evidence="6 7">
    <name type="scientific">Chitinimonas prasina</name>
    <dbReference type="NCBI Taxonomy" id="1434937"/>
    <lineage>
        <taxon>Bacteria</taxon>
        <taxon>Pseudomonadati</taxon>
        <taxon>Pseudomonadota</taxon>
        <taxon>Betaproteobacteria</taxon>
        <taxon>Neisseriales</taxon>
        <taxon>Chitinibacteraceae</taxon>
        <taxon>Chitinimonas</taxon>
    </lineage>
</organism>
<sequence>MTLALGLVPGDPFRLGSYWDGAGVNFAVYALNADRVELCLFDPAGHRELARLPLPGHHAGVWHGYLAEAEPGLIYGFRAHGLWMPQRGHRYNPAKLLLDPYARRLHGRYAGQGDFCDHLPGDPSRPDPRDNATHAIKGVVDAPDYGSYAFDWQDDRRPGIAWADTVIYELHVKGFSRLNPAVPEALRGSYAGLAHPASIDWLKWLGVTTVELLPVAACADEGHLLARGMVNYWGYNPVALMAVEARYAAGSDPVTEFKSAVRALHAAGIEVLLDVVYNHTAEGGVGGPAFNLRGLDNRSYYRLAPDGHCENWTGCGNTLNLAEPRCLQLVLDSLRFWAQECHVDGFRFDLAPILARGMHGPFEAWSSFFAAIQADPLLCRLKLVAEPWDIGPDGYRVGGFPPGWAEWNDRYRDSMRSFWLHHGPTRGEYARRLTASSDLFERRGRPPWASVNFLTAHDGFNLRDLVSYSQKHNEANGEENRDGHGNNHSWNGGVEGPSDDPGILQIRGRLQRALLASLIFSQGTPMLLAGDEMGHTQQGNNNAYCQDGPISWLDWQHIDFAQAAYVARLLALRRQYPALRHGRWFSAEAHGGYERRDVDWRNAEGRAMTPAEWDGREQFSLAVELGPEGTRDRCLLLINAEAVATEFNLRPGRWLRVLDTAEPDAGDALFQQQVVLPANTVWLLVLDTGGRVTW</sequence>
<feature type="compositionally biased region" description="Basic and acidic residues" evidence="4">
    <location>
        <begin position="472"/>
        <end position="485"/>
    </location>
</feature>
<feature type="region of interest" description="Disordered" evidence="4">
    <location>
        <begin position="472"/>
        <end position="498"/>
    </location>
</feature>
<proteinExistence type="inferred from homology"/>
<dbReference type="InterPro" id="IPR011837">
    <property type="entry name" value="Glycogen_debranch_GlgX"/>
</dbReference>
<evidence type="ECO:0000256" key="4">
    <source>
        <dbReference type="SAM" id="MobiDB-lite"/>
    </source>
</evidence>
<dbReference type="SMART" id="SM00642">
    <property type="entry name" value="Aamy"/>
    <property type="match status" value="1"/>
</dbReference>
<dbReference type="Pfam" id="PF02922">
    <property type="entry name" value="CBM_48"/>
    <property type="match status" value="1"/>
</dbReference>
<evidence type="ECO:0000313" key="7">
    <source>
        <dbReference type="Proteomes" id="UP001156706"/>
    </source>
</evidence>
<keyword evidence="2" id="KW-0378">Hydrolase</keyword>
<evidence type="ECO:0000256" key="1">
    <source>
        <dbReference type="ARBA" id="ARBA00008061"/>
    </source>
</evidence>
<keyword evidence="3" id="KW-0326">Glycosidase</keyword>
<dbReference type="PANTHER" id="PTHR43002">
    <property type="entry name" value="GLYCOGEN DEBRANCHING ENZYME"/>
    <property type="match status" value="1"/>
</dbReference>
<dbReference type="SUPFAM" id="SSF51445">
    <property type="entry name" value="(Trans)glycosidases"/>
    <property type="match status" value="1"/>
</dbReference>
<comment type="similarity">
    <text evidence="1">Belongs to the glycosyl hydrolase 13 family.</text>
</comment>
<dbReference type="SUPFAM" id="SSF51011">
    <property type="entry name" value="Glycosyl hydrolase domain"/>
    <property type="match status" value="1"/>
</dbReference>
<dbReference type="InterPro" id="IPR044505">
    <property type="entry name" value="GlgX_Isoamylase_N_E_set"/>
</dbReference>
<evidence type="ECO:0000259" key="5">
    <source>
        <dbReference type="SMART" id="SM00642"/>
    </source>
</evidence>
<dbReference type="CDD" id="cd02856">
    <property type="entry name" value="E_set_GDE_Isoamylase_N"/>
    <property type="match status" value="1"/>
</dbReference>
<name>A0ABQ5YD22_9NEIS</name>
<evidence type="ECO:0000256" key="2">
    <source>
        <dbReference type="ARBA" id="ARBA00022801"/>
    </source>
</evidence>
<dbReference type="Gene3D" id="2.60.40.10">
    <property type="entry name" value="Immunoglobulins"/>
    <property type="match status" value="1"/>
</dbReference>
<evidence type="ECO:0000256" key="3">
    <source>
        <dbReference type="ARBA" id="ARBA00023295"/>
    </source>
</evidence>
<dbReference type="RefSeq" id="WP_284194630.1">
    <property type="nucleotide sequence ID" value="NZ_BSOG01000001.1"/>
</dbReference>
<dbReference type="EMBL" id="BSOG01000001">
    <property type="protein sequence ID" value="GLR11472.1"/>
    <property type="molecule type" value="Genomic_DNA"/>
</dbReference>
<dbReference type="SUPFAM" id="SSF81296">
    <property type="entry name" value="E set domains"/>
    <property type="match status" value="1"/>
</dbReference>
<comment type="caution">
    <text evidence="6">The sequence shown here is derived from an EMBL/GenBank/DDBJ whole genome shotgun (WGS) entry which is preliminary data.</text>
</comment>
<dbReference type="CDD" id="cd11326">
    <property type="entry name" value="AmyAc_Glg_debranch"/>
    <property type="match status" value="1"/>
</dbReference>
<dbReference type="InterPro" id="IPR013783">
    <property type="entry name" value="Ig-like_fold"/>
</dbReference>
<dbReference type="Gene3D" id="2.60.40.1180">
    <property type="entry name" value="Golgi alpha-mannosidase II"/>
    <property type="match status" value="1"/>
</dbReference>
<dbReference type="InterPro" id="IPR006047">
    <property type="entry name" value="GH13_cat_dom"/>
</dbReference>
<dbReference type="InterPro" id="IPR004193">
    <property type="entry name" value="Glyco_hydro_13_N"/>
</dbReference>
<protein>
    <submittedName>
        <fullName evidence="6">Glycogen operon protein GlgX homolog</fullName>
    </submittedName>
</protein>
<dbReference type="Proteomes" id="UP001156706">
    <property type="component" value="Unassembled WGS sequence"/>
</dbReference>
<dbReference type="InterPro" id="IPR017853">
    <property type="entry name" value="GH"/>
</dbReference>
<feature type="domain" description="Glycosyl hydrolase family 13 catalytic" evidence="5">
    <location>
        <begin position="169"/>
        <end position="573"/>
    </location>
</feature>
<reference evidence="7" key="1">
    <citation type="journal article" date="2019" name="Int. J. Syst. Evol. Microbiol.">
        <title>The Global Catalogue of Microorganisms (GCM) 10K type strain sequencing project: providing services to taxonomists for standard genome sequencing and annotation.</title>
        <authorList>
            <consortium name="The Broad Institute Genomics Platform"/>
            <consortium name="The Broad Institute Genome Sequencing Center for Infectious Disease"/>
            <person name="Wu L."/>
            <person name="Ma J."/>
        </authorList>
    </citation>
    <scope>NUCLEOTIDE SEQUENCE [LARGE SCALE GENOMIC DNA]</scope>
    <source>
        <strain evidence="7">NBRC 110044</strain>
    </source>
</reference>
<keyword evidence="7" id="KW-1185">Reference proteome</keyword>
<dbReference type="NCBIfam" id="TIGR02100">
    <property type="entry name" value="glgX_debranch"/>
    <property type="match status" value="1"/>
</dbReference>
<dbReference type="InterPro" id="IPR013780">
    <property type="entry name" value="Glyco_hydro_b"/>
</dbReference>